<proteinExistence type="predicted"/>
<reference evidence="1" key="1">
    <citation type="journal article" date="2020" name="mSystems">
        <title>Genome- and Community-Level Interaction Insights into Carbon Utilization and Element Cycling Functions of Hydrothermarchaeota in Hydrothermal Sediment.</title>
        <authorList>
            <person name="Zhou Z."/>
            <person name="Liu Y."/>
            <person name="Xu W."/>
            <person name="Pan J."/>
            <person name="Luo Z.H."/>
            <person name="Li M."/>
        </authorList>
    </citation>
    <scope>NUCLEOTIDE SEQUENCE [LARGE SCALE GENOMIC DNA]</scope>
    <source>
        <strain evidence="1">SpSt-579</strain>
    </source>
</reference>
<organism evidence="1">
    <name type="scientific">candidate division CPR3 bacterium</name>
    <dbReference type="NCBI Taxonomy" id="2268181"/>
    <lineage>
        <taxon>Bacteria</taxon>
        <taxon>Bacteria division CPR3</taxon>
    </lineage>
</organism>
<sequence>MATKKRSNGNGNGCFKVEEGDVVEIKGDVIIFFRNGKEVKRFDDFKYLIHKLYPYEVEENIIRKVIISLISGNNSLTTKLIWNQDQNAEKENTAKYNIVKL</sequence>
<comment type="caution">
    <text evidence="1">The sequence shown here is derived from an EMBL/GenBank/DDBJ whole genome shotgun (WGS) entry which is preliminary data.</text>
</comment>
<protein>
    <submittedName>
        <fullName evidence="1">Uncharacterized protein</fullName>
    </submittedName>
</protein>
<dbReference type="AlphaFoldDB" id="A0A7C4M513"/>
<gene>
    <name evidence="1" type="ORF">ENT43_00410</name>
</gene>
<accession>A0A7C4M513</accession>
<dbReference type="EMBL" id="DSYQ01000001">
    <property type="protein sequence ID" value="HGT70706.1"/>
    <property type="molecule type" value="Genomic_DNA"/>
</dbReference>
<name>A0A7C4M513_UNCC3</name>
<evidence type="ECO:0000313" key="1">
    <source>
        <dbReference type="EMBL" id="HGT70706.1"/>
    </source>
</evidence>